<dbReference type="GO" id="GO:0016787">
    <property type="term" value="F:hydrolase activity"/>
    <property type="evidence" value="ECO:0007669"/>
    <property type="project" value="UniProtKB-KW"/>
</dbReference>
<accession>A0A8E7B021</accession>
<dbReference type="InterPro" id="IPR015797">
    <property type="entry name" value="NUDIX_hydrolase-like_dom_sf"/>
</dbReference>
<dbReference type="Pfam" id="PF00293">
    <property type="entry name" value="NUDIX"/>
    <property type="match status" value="1"/>
</dbReference>
<name>A0A8E7B021_9EURY</name>
<dbReference type="CDD" id="cd04699">
    <property type="entry name" value="NUDIX_MutT_Nudt1"/>
    <property type="match status" value="1"/>
</dbReference>
<keyword evidence="2" id="KW-0378">Hydrolase</keyword>
<evidence type="ECO:0000256" key="2">
    <source>
        <dbReference type="ARBA" id="ARBA00022801"/>
    </source>
</evidence>
<organism evidence="4 5">
    <name type="scientific">Methanospirillum purgamenti</name>
    <dbReference type="NCBI Taxonomy" id="2834276"/>
    <lineage>
        <taxon>Archaea</taxon>
        <taxon>Methanobacteriati</taxon>
        <taxon>Methanobacteriota</taxon>
        <taxon>Stenosarchaea group</taxon>
        <taxon>Methanomicrobia</taxon>
        <taxon>Methanomicrobiales</taxon>
        <taxon>Methanospirillaceae</taxon>
        <taxon>Methanospirillum</taxon>
    </lineage>
</organism>
<feature type="domain" description="Nudix hydrolase" evidence="3">
    <location>
        <begin position="5"/>
        <end position="132"/>
    </location>
</feature>
<dbReference type="KEGG" id="mrtj:KHC33_11515"/>
<dbReference type="EMBL" id="CP075546">
    <property type="protein sequence ID" value="QVV87963.1"/>
    <property type="molecule type" value="Genomic_DNA"/>
</dbReference>
<dbReference type="GeneID" id="65097821"/>
<reference evidence="4 5" key="1">
    <citation type="submission" date="2021-05" db="EMBL/GenBank/DDBJ databases">
        <title>A novel Methanospirillum isolate from a pyrite-forming mixed culture.</title>
        <authorList>
            <person name="Bunk B."/>
            <person name="Sproer C."/>
            <person name="Spring S."/>
            <person name="Pester M."/>
        </authorList>
    </citation>
    <scope>NUCLEOTIDE SEQUENCE [LARGE SCALE GENOMIC DNA]</scope>
    <source>
        <strain evidence="4 5">J.3.6.1-F.2.7.3</strain>
    </source>
</reference>
<dbReference type="AlphaFoldDB" id="A0A8E7B021"/>
<evidence type="ECO:0000259" key="3">
    <source>
        <dbReference type="PROSITE" id="PS51462"/>
    </source>
</evidence>
<sequence length="140" mass="15399">MTGKPFALCVRLILFDNQGHILVLKRSSSSKTNLAKWELPGGKIDAGETFDEALKREILEETGFTVVVHSAAGTAMQETEDFRVVHLVMIGSILSGGLSISKEHTEYRWVGLPELASLDKADWFSDYFSMYMGGGAKPSE</sequence>
<gene>
    <name evidence="4" type="ORF">KHC33_11515</name>
</gene>
<comment type="cofactor">
    <cofactor evidence="1">
        <name>Mg(2+)</name>
        <dbReference type="ChEBI" id="CHEBI:18420"/>
    </cofactor>
</comment>
<dbReference type="PROSITE" id="PS51462">
    <property type="entry name" value="NUDIX"/>
    <property type="match status" value="1"/>
</dbReference>
<evidence type="ECO:0000313" key="4">
    <source>
        <dbReference type="EMBL" id="QVV87963.1"/>
    </source>
</evidence>
<dbReference type="PANTHER" id="PTHR43046">
    <property type="entry name" value="GDP-MANNOSE MANNOSYL HYDROLASE"/>
    <property type="match status" value="1"/>
</dbReference>
<proteinExistence type="predicted"/>
<keyword evidence="5" id="KW-1185">Reference proteome</keyword>
<dbReference type="InterPro" id="IPR000086">
    <property type="entry name" value="NUDIX_hydrolase_dom"/>
</dbReference>
<dbReference type="Gene3D" id="3.90.79.10">
    <property type="entry name" value="Nucleoside Triphosphate Pyrophosphohydrolase"/>
    <property type="match status" value="1"/>
</dbReference>
<dbReference type="RefSeq" id="WP_214418780.1">
    <property type="nucleotide sequence ID" value="NZ_CP075546.1"/>
</dbReference>
<dbReference type="PRINTS" id="PR00502">
    <property type="entry name" value="NUDIXFAMILY"/>
</dbReference>
<evidence type="ECO:0000313" key="5">
    <source>
        <dbReference type="Proteomes" id="UP000680656"/>
    </source>
</evidence>
<dbReference type="Proteomes" id="UP000680656">
    <property type="component" value="Chromosome"/>
</dbReference>
<dbReference type="PROSITE" id="PS00893">
    <property type="entry name" value="NUDIX_BOX"/>
    <property type="match status" value="1"/>
</dbReference>
<dbReference type="PANTHER" id="PTHR43046:SF14">
    <property type="entry name" value="MUTT_NUDIX FAMILY PROTEIN"/>
    <property type="match status" value="1"/>
</dbReference>
<dbReference type="InterPro" id="IPR020084">
    <property type="entry name" value="NUDIX_hydrolase_CS"/>
</dbReference>
<protein>
    <submittedName>
        <fullName evidence="4">NUDIX domain-containing protein</fullName>
    </submittedName>
</protein>
<dbReference type="SUPFAM" id="SSF55811">
    <property type="entry name" value="Nudix"/>
    <property type="match status" value="1"/>
</dbReference>
<evidence type="ECO:0000256" key="1">
    <source>
        <dbReference type="ARBA" id="ARBA00001946"/>
    </source>
</evidence>
<dbReference type="InterPro" id="IPR020476">
    <property type="entry name" value="Nudix_hydrolase"/>
</dbReference>